<dbReference type="Pfam" id="PF02518">
    <property type="entry name" value="HATPase_c"/>
    <property type="match status" value="1"/>
</dbReference>
<keyword evidence="3" id="KW-0597">Phosphoprotein</keyword>
<dbReference type="OrthoDB" id="9796457at2"/>
<reference evidence="14 15" key="1">
    <citation type="journal article" date="2014" name="Genome Announc.">
        <title>Draft Genome Sequence of Cytophaga fermentans JCM 21142T, a Facultative Anaerobe Isolated from Marine Mud.</title>
        <authorList>
            <person name="Starns D."/>
            <person name="Oshima K."/>
            <person name="Suda W."/>
            <person name="Iino T."/>
            <person name="Yuki M."/>
            <person name="Inoue J."/>
            <person name="Kitamura K."/>
            <person name="Iida T."/>
            <person name="Darby A."/>
            <person name="Hattori M."/>
            <person name="Ohkuma M."/>
        </authorList>
    </citation>
    <scope>NUCLEOTIDE SEQUENCE [LARGE SCALE GENOMIC DNA]</scope>
    <source>
        <strain evidence="14 15">JCM 21142</strain>
    </source>
</reference>
<feature type="domain" description="Histidine kinase" evidence="12">
    <location>
        <begin position="285"/>
        <end position="502"/>
    </location>
</feature>
<dbReference type="CDD" id="cd00082">
    <property type="entry name" value="HisKA"/>
    <property type="match status" value="1"/>
</dbReference>
<comment type="caution">
    <text evidence="14">The sequence shown here is derived from an EMBL/GenBank/DDBJ whole genome shotgun (WGS) entry which is preliminary data.</text>
</comment>
<dbReference type="SUPFAM" id="SSF47384">
    <property type="entry name" value="Homodimeric domain of signal transducing histidine kinase"/>
    <property type="match status" value="1"/>
</dbReference>
<evidence type="ECO:0000256" key="10">
    <source>
        <dbReference type="ARBA" id="ARBA00068150"/>
    </source>
</evidence>
<dbReference type="CDD" id="cd16922">
    <property type="entry name" value="HATPase_EvgS-ArcB-TorS-like"/>
    <property type="match status" value="1"/>
</dbReference>
<protein>
    <recommendedName>
        <fullName evidence="10">Sensory/regulatory protein RpfC</fullName>
        <ecNumber evidence="2">2.7.13.3</ecNumber>
    </recommendedName>
</protein>
<dbReference type="SMART" id="SM00387">
    <property type="entry name" value="HATPase_c"/>
    <property type="match status" value="1"/>
</dbReference>
<dbReference type="eggNOG" id="COG5002">
    <property type="taxonomic scope" value="Bacteria"/>
</dbReference>
<evidence type="ECO:0000256" key="9">
    <source>
        <dbReference type="ARBA" id="ARBA00064003"/>
    </source>
</evidence>
<evidence type="ECO:0000256" key="6">
    <source>
        <dbReference type="ARBA" id="ARBA00022777"/>
    </source>
</evidence>
<comment type="subunit">
    <text evidence="9">At low DSF concentrations, interacts with RpfF.</text>
</comment>
<gene>
    <name evidence="14" type="ORF">JCM21142_62379</name>
</gene>
<dbReference type="PROSITE" id="PS50109">
    <property type="entry name" value="HIS_KIN"/>
    <property type="match status" value="1"/>
</dbReference>
<dbReference type="CDD" id="cd00130">
    <property type="entry name" value="PAS"/>
    <property type="match status" value="2"/>
</dbReference>
<dbReference type="Pfam" id="PF13426">
    <property type="entry name" value="PAS_9"/>
    <property type="match status" value="2"/>
</dbReference>
<dbReference type="InterPro" id="IPR005467">
    <property type="entry name" value="His_kinase_dom"/>
</dbReference>
<evidence type="ECO:0000313" key="14">
    <source>
        <dbReference type="EMBL" id="GAF03700.1"/>
    </source>
</evidence>
<dbReference type="GO" id="GO:0005524">
    <property type="term" value="F:ATP binding"/>
    <property type="evidence" value="ECO:0007669"/>
    <property type="project" value="UniProtKB-KW"/>
</dbReference>
<dbReference type="EC" id="2.7.13.3" evidence="2"/>
<dbReference type="GO" id="GO:0000155">
    <property type="term" value="F:phosphorelay sensor kinase activity"/>
    <property type="evidence" value="ECO:0007669"/>
    <property type="project" value="InterPro"/>
</dbReference>
<dbReference type="STRING" id="869213.GCA_000517085_02727"/>
<evidence type="ECO:0000259" key="12">
    <source>
        <dbReference type="PROSITE" id="PS50109"/>
    </source>
</evidence>
<dbReference type="EMBL" id="BAMD01000029">
    <property type="protein sequence ID" value="GAF03700.1"/>
    <property type="molecule type" value="Genomic_DNA"/>
</dbReference>
<evidence type="ECO:0000256" key="8">
    <source>
        <dbReference type="ARBA" id="ARBA00023012"/>
    </source>
</evidence>
<dbReference type="PROSITE" id="PS50112">
    <property type="entry name" value="PAS"/>
    <property type="match status" value="1"/>
</dbReference>
<dbReference type="RefSeq" id="WP_052343200.1">
    <property type="nucleotide sequence ID" value="NZ_BAMD01000029.1"/>
</dbReference>
<dbReference type="NCBIfam" id="TIGR00229">
    <property type="entry name" value="sensory_box"/>
    <property type="match status" value="2"/>
</dbReference>
<feature type="coiled-coil region" evidence="11">
    <location>
        <begin position="248"/>
        <end position="278"/>
    </location>
</feature>
<proteinExistence type="predicted"/>
<dbReference type="AlphaFoldDB" id="W7XYK1"/>
<dbReference type="InterPro" id="IPR003594">
    <property type="entry name" value="HATPase_dom"/>
</dbReference>
<evidence type="ECO:0000256" key="11">
    <source>
        <dbReference type="SAM" id="Coils"/>
    </source>
</evidence>
<keyword evidence="4" id="KW-0808">Transferase</keyword>
<dbReference type="PANTHER" id="PTHR43711:SF26">
    <property type="entry name" value="SENSOR HISTIDINE KINASE RCSC"/>
    <property type="match status" value="1"/>
</dbReference>
<feature type="domain" description="PAS" evidence="13">
    <location>
        <begin position="141"/>
        <end position="196"/>
    </location>
</feature>
<evidence type="ECO:0000256" key="4">
    <source>
        <dbReference type="ARBA" id="ARBA00022679"/>
    </source>
</evidence>
<comment type="catalytic activity">
    <reaction evidence="1">
        <text>ATP + protein L-histidine = ADP + protein N-phospho-L-histidine.</text>
        <dbReference type="EC" id="2.7.13.3"/>
    </reaction>
</comment>
<evidence type="ECO:0000256" key="3">
    <source>
        <dbReference type="ARBA" id="ARBA00022553"/>
    </source>
</evidence>
<evidence type="ECO:0000256" key="7">
    <source>
        <dbReference type="ARBA" id="ARBA00022840"/>
    </source>
</evidence>
<dbReference type="InterPro" id="IPR036890">
    <property type="entry name" value="HATPase_C_sf"/>
</dbReference>
<sequence>MDKSNNHLLSEIVRLKETICAMEEKHRVLTETVLEGVFVTEKNICIEANQVGCDMMGYTEEELLGMSTLDVVVDEHRELAQERIENPRNPPFEIDIVKKDGSQFHAQVSSRNHTFKGRDVRIIVVKDISDYKKSIKELLESGNKYQAVVENAGDGIIIGDKNGNIIEINNSFERITGFSEEELLNRQISYIFAPESLQEKPLQYDMVNIGKSVILERDIIGKNNERIPIEMNSTKPSKNYYLTIIRDLRERKKAQKDLERKNTELKLAKEKAEESDRLKSSFLANMSHEIRTPMNGIIGFSELLKSTTLSPKHREDYLNIILSSGLQLMNIINDVLEISKIETGQIVVESVPFDIASMLKEIVSFFEPVAERGNNTLTINTAKCNMAVLSGDPAKIHQILTNLINNSLKFTQSGTVEVGIITDSSEIIFYVKDNGVGIPKQYMNTIFDRFTQAQHDGINKQKGTGLGLSICKKLTHLMNGTIWAESEVDKGSCFYVAIPSMGI</sequence>
<dbReference type="Gene3D" id="3.30.565.10">
    <property type="entry name" value="Histidine kinase-like ATPase, C-terminal domain"/>
    <property type="match status" value="1"/>
</dbReference>
<evidence type="ECO:0000259" key="13">
    <source>
        <dbReference type="PROSITE" id="PS50112"/>
    </source>
</evidence>
<dbReference type="InterPro" id="IPR050736">
    <property type="entry name" value="Sensor_HK_Regulatory"/>
</dbReference>
<dbReference type="SMART" id="SM00388">
    <property type="entry name" value="HisKA"/>
    <property type="match status" value="1"/>
</dbReference>
<keyword evidence="15" id="KW-1185">Reference proteome</keyword>
<evidence type="ECO:0000256" key="5">
    <source>
        <dbReference type="ARBA" id="ARBA00022741"/>
    </source>
</evidence>
<dbReference type="Proteomes" id="UP000019402">
    <property type="component" value="Unassembled WGS sequence"/>
</dbReference>
<dbReference type="InterPro" id="IPR003661">
    <property type="entry name" value="HisK_dim/P_dom"/>
</dbReference>
<dbReference type="SUPFAM" id="SSF55785">
    <property type="entry name" value="PYP-like sensor domain (PAS domain)"/>
    <property type="match status" value="2"/>
</dbReference>
<name>W7XYK1_9BACT</name>
<keyword evidence="8" id="KW-0902">Two-component regulatory system</keyword>
<evidence type="ECO:0000256" key="1">
    <source>
        <dbReference type="ARBA" id="ARBA00000085"/>
    </source>
</evidence>
<dbReference type="FunFam" id="1.10.287.130:FF:000002">
    <property type="entry name" value="Two-component osmosensing histidine kinase"/>
    <property type="match status" value="1"/>
</dbReference>
<dbReference type="PRINTS" id="PR00344">
    <property type="entry name" value="BCTRLSENSOR"/>
</dbReference>
<dbReference type="PANTHER" id="PTHR43711">
    <property type="entry name" value="TWO-COMPONENT HISTIDINE KINASE"/>
    <property type="match status" value="1"/>
</dbReference>
<organism evidence="14 15">
    <name type="scientific">Saccharicrinis fermentans DSM 9555 = JCM 21142</name>
    <dbReference type="NCBI Taxonomy" id="869213"/>
    <lineage>
        <taxon>Bacteria</taxon>
        <taxon>Pseudomonadati</taxon>
        <taxon>Bacteroidota</taxon>
        <taxon>Bacteroidia</taxon>
        <taxon>Marinilabiliales</taxon>
        <taxon>Marinilabiliaceae</taxon>
        <taxon>Saccharicrinis</taxon>
    </lineage>
</organism>
<evidence type="ECO:0000256" key="2">
    <source>
        <dbReference type="ARBA" id="ARBA00012438"/>
    </source>
</evidence>
<dbReference type="InterPro" id="IPR035965">
    <property type="entry name" value="PAS-like_dom_sf"/>
</dbReference>
<dbReference type="Pfam" id="PF00512">
    <property type="entry name" value="HisKA"/>
    <property type="match status" value="1"/>
</dbReference>
<keyword evidence="7" id="KW-0067">ATP-binding</keyword>
<dbReference type="InterPro" id="IPR000014">
    <property type="entry name" value="PAS"/>
</dbReference>
<dbReference type="InterPro" id="IPR036097">
    <property type="entry name" value="HisK_dim/P_sf"/>
</dbReference>
<keyword evidence="6 14" id="KW-0418">Kinase</keyword>
<evidence type="ECO:0000313" key="15">
    <source>
        <dbReference type="Proteomes" id="UP000019402"/>
    </source>
</evidence>
<dbReference type="InterPro" id="IPR004358">
    <property type="entry name" value="Sig_transdc_His_kin-like_C"/>
</dbReference>
<keyword evidence="11" id="KW-0175">Coiled coil</keyword>
<dbReference type="FunFam" id="3.30.565.10:FF:000010">
    <property type="entry name" value="Sensor histidine kinase RcsC"/>
    <property type="match status" value="1"/>
</dbReference>
<dbReference type="Gene3D" id="1.10.287.130">
    <property type="match status" value="1"/>
</dbReference>
<dbReference type="SUPFAM" id="SSF55874">
    <property type="entry name" value="ATPase domain of HSP90 chaperone/DNA topoisomerase II/histidine kinase"/>
    <property type="match status" value="1"/>
</dbReference>
<accession>W7XYK1</accession>
<dbReference type="SMART" id="SM00091">
    <property type="entry name" value="PAS"/>
    <property type="match status" value="2"/>
</dbReference>
<dbReference type="Gene3D" id="3.30.450.20">
    <property type="entry name" value="PAS domain"/>
    <property type="match status" value="2"/>
</dbReference>
<keyword evidence="5" id="KW-0547">Nucleotide-binding</keyword>